<organism evidence="1 2">
    <name type="scientific">Lactococcus lactis subsp. lactis</name>
    <name type="common">Streptococcus lactis</name>
    <dbReference type="NCBI Taxonomy" id="1360"/>
    <lineage>
        <taxon>Bacteria</taxon>
        <taxon>Bacillati</taxon>
        <taxon>Bacillota</taxon>
        <taxon>Bacilli</taxon>
        <taxon>Lactobacillales</taxon>
        <taxon>Streptococcaceae</taxon>
        <taxon>Lactococcus</taxon>
    </lineage>
</organism>
<protein>
    <submittedName>
        <fullName evidence="1">FOG: WD40 repeat</fullName>
    </submittedName>
</protein>
<dbReference type="Proteomes" id="UP000031847">
    <property type="component" value="Unassembled WGS sequence"/>
</dbReference>
<gene>
    <name evidence="1" type="ORF">JCM5805K_1414</name>
</gene>
<sequence>MVSKDYFWQEKFWRKKDMDGRNKALKLGEGNPYLWEKMGITSLDKEWSSSLDDLSELIVGGYNLNQNQNKIRCVVGGVCIYKSQGKIEKLPLSFLLETLNVFIFSSKFGVTGKILLPIAEECHNYPFLNVEFKNIGIQLASLISELSNLLNIKVETSLSKKIRYGFLPIEKLYGLFNPFTLDPLKSAYPLGEINEEDLLKGYESYALRYRYLDNSEIDNSYLIIDGLHLSKSVIIGMEERGQYLVTSPFPSLFGYEHCLLVDSPSNVPILDLTTETILRLEYFNKILKEKLMIDLNDLITYVQNFIKNQLVERKDKMSEEDEIS</sequence>
<evidence type="ECO:0000313" key="2">
    <source>
        <dbReference type="Proteomes" id="UP000031847"/>
    </source>
</evidence>
<reference evidence="1 2" key="1">
    <citation type="submission" date="2015-01" db="EMBL/GenBank/DDBJ databases">
        <title>Lactococcus lactis subsp.lactis JCM 5805 whole genome shotgun sequence.</title>
        <authorList>
            <person name="Fujii T."/>
            <person name="Tomita Y."/>
            <person name="Ikushima S."/>
            <person name="Fujiwara D."/>
        </authorList>
    </citation>
    <scope>NUCLEOTIDE SEQUENCE [LARGE SCALE GENOMIC DNA]</scope>
    <source>
        <strain evidence="1 2">JCM 5805</strain>
    </source>
</reference>
<proteinExistence type="predicted"/>
<name>A0A0B8QZF5_LACLL</name>
<evidence type="ECO:0000313" key="1">
    <source>
        <dbReference type="EMBL" id="GAM80303.1"/>
    </source>
</evidence>
<dbReference type="AlphaFoldDB" id="A0A0B8QZF5"/>
<comment type="caution">
    <text evidence="1">The sequence shown here is derived from an EMBL/GenBank/DDBJ whole genome shotgun (WGS) entry which is preliminary data.</text>
</comment>
<accession>A0A0B8QZF5</accession>
<dbReference type="EMBL" id="BBSI01000022">
    <property type="protein sequence ID" value="GAM80303.1"/>
    <property type="molecule type" value="Genomic_DNA"/>
</dbReference>